<dbReference type="AlphaFoldDB" id="A0A317VVD9"/>
<dbReference type="Proteomes" id="UP000246171">
    <property type="component" value="Unassembled WGS sequence"/>
</dbReference>
<evidence type="ECO:0000313" key="2">
    <source>
        <dbReference type="EMBL" id="PWY75860.1"/>
    </source>
</evidence>
<keyword evidence="3" id="KW-1185">Reference proteome</keyword>
<feature type="region of interest" description="Disordered" evidence="1">
    <location>
        <begin position="80"/>
        <end position="119"/>
    </location>
</feature>
<feature type="compositionally biased region" description="Basic and acidic residues" evidence="1">
    <location>
        <begin position="85"/>
        <end position="105"/>
    </location>
</feature>
<comment type="caution">
    <text evidence="2">The sequence shown here is derived from an EMBL/GenBank/DDBJ whole genome shotgun (WGS) entry which is preliminary data.</text>
</comment>
<gene>
    <name evidence="2" type="ORF">BO83DRAFT_247944</name>
</gene>
<organism evidence="2 3">
    <name type="scientific">Aspergillus eucalypticola (strain CBS 122712 / IBT 29274)</name>
    <dbReference type="NCBI Taxonomy" id="1448314"/>
    <lineage>
        <taxon>Eukaryota</taxon>
        <taxon>Fungi</taxon>
        <taxon>Dikarya</taxon>
        <taxon>Ascomycota</taxon>
        <taxon>Pezizomycotina</taxon>
        <taxon>Eurotiomycetes</taxon>
        <taxon>Eurotiomycetidae</taxon>
        <taxon>Eurotiales</taxon>
        <taxon>Aspergillaceae</taxon>
        <taxon>Aspergillus</taxon>
        <taxon>Aspergillus subgen. Circumdati</taxon>
    </lineage>
</organism>
<evidence type="ECO:0000313" key="3">
    <source>
        <dbReference type="Proteomes" id="UP000246171"/>
    </source>
</evidence>
<name>A0A317VVD9_ASPEC</name>
<accession>A0A317VVD9</accession>
<reference evidence="2" key="1">
    <citation type="submission" date="2016-12" db="EMBL/GenBank/DDBJ databases">
        <title>The genomes of Aspergillus section Nigri reveals drivers in fungal speciation.</title>
        <authorList>
            <consortium name="DOE Joint Genome Institute"/>
            <person name="Vesth T.C."/>
            <person name="Nybo J."/>
            <person name="Theobald S."/>
            <person name="Brandl J."/>
            <person name="Frisvad J.C."/>
            <person name="Nielsen K.F."/>
            <person name="Lyhne E.K."/>
            <person name="Kogle M.E."/>
            <person name="Kuo A."/>
            <person name="Riley R."/>
            <person name="Clum A."/>
            <person name="Nolan M."/>
            <person name="Lipzen A."/>
            <person name="Salamov A."/>
            <person name="Henrissat B."/>
            <person name="Wiebenga A."/>
            <person name="De vries R.P."/>
            <person name="Grigoriev I.V."/>
            <person name="Mortensen U.H."/>
            <person name="Andersen M.R."/>
            <person name="Baker S.E."/>
        </authorList>
    </citation>
    <scope>NUCLEOTIDE SEQUENCE</scope>
    <source>
        <strain evidence="2">CBS 122712</strain>
    </source>
</reference>
<evidence type="ECO:0000256" key="1">
    <source>
        <dbReference type="SAM" id="MobiDB-lite"/>
    </source>
</evidence>
<protein>
    <submittedName>
        <fullName evidence="2">Uncharacterized protein</fullName>
    </submittedName>
</protein>
<sequence>MWFQLASNQLSWLASPDCPLLGLLPTSLLSIHPTLLLPPPRRSCVFGALGGRNSLPKVPLPPSHLAGSVPVLVRDPNSPTLVQHGSDHRFEGKGEGEGKRQTDTHTHRKRERAIEKGSNLFPGLNPGWSQFPSPFFPYSSGRLNIPFWKTI</sequence>
<dbReference type="EMBL" id="MSFU01000009">
    <property type="protein sequence ID" value="PWY75860.1"/>
    <property type="molecule type" value="Genomic_DNA"/>
</dbReference>
<dbReference type="GeneID" id="37048979"/>
<dbReference type="VEuPathDB" id="FungiDB:BO83DRAFT_247944"/>
<dbReference type="OrthoDB" id="10327874at2759"/>
<dbReference type="RefSeq" id="XP_025389390.1">
    <property type="nucleotide sequence ID" value="XM_025527017.1"/>
</dbReference>
<proteinExistence type="predicted"/>